<dbReference type="RefSeq" id="WP_085489699.1">
    <property type="nucleotide sequence ID" value="NZ_FXAT01000019.1"/>
</dbReference>
<dbReference type="InterPro" id="IPR008514">
    <property type="entry name" value="T6SS_Hcp"/>
</dbReference>
<gene>
    <name evidence="1" type="ORF">SAMN06265784_11977</name>
</gene>
<sequence length="183" mass="19557">MSTNDSSKALVDYFLYIDGVQGESQDVNHAGLIQLTSWQWAEENSGRWGFGSGGGAGKVEMKDFEFRMVTNKASPKLFVMCATGAHIAQAKLICCKSGGGSVAKDFLTVTFSNCLISSFRTVGNLPLPGADANTLGTGAQVLPVDEIKINFARIQVEYHEQLNDGSLGPAITAGYDLQLNQSL</sequence>
<evidence type="ECO:0000313" key="1">
    <source>
        <dbReference type="EMBL" id="SMG61126.1"/>
    </source>
</evidence>
<protein>
    <submittedName>
        <fullName evidence="1">Type VI secretion system secreted protein Hcp</fullName>
    </submittedName>
</protein>
<dbReference type="OrthoDB" id="5066999at2"/>
<dbReference type="Gene3D" id="2.30.110.20">
    <property type="entry name" value="Hcp1-like"/>
    <property type="match status" value="1"/>
</dbReference>
<dbReference type="PANTHER" id="PTHR36152">
    <property type="entry name" value="CYTOPLASMIC PROTEIN-RELATED"/>
    <property type="match status" value="1"/>
</dbReference>
<keyword evidence="2" id="KW-1185">Reference proteome</keyword>
<dbReference type="AlphaFoldDB" id="A0A1X7M4K3"/>
<reference evidence="2" key="1">
    <citation type="submission" date="2017-04" db="EMBL/GenBank/DDBJ databases">
        <authorList>
            <person name="Varghese N."/>
            <person name="Submissions S."/>
        </authorList>
    </citation>
    <scope>NUCLEOTIDE SEQUENCE [LARGE SCALE GENOMIC DNA]</scope>
    <source>
        <strain evidence="2">LMG 29540</strain>
    </source>
</reference>
<dbReference type="SUPFAM" id="SSF141452">
    <property type="entry name" value="Hcp1-like"/>
    <property type="match status" value="1"/>
</dbReference>
<evidence type="ECO:0000313" key="2">
    <source>
        <dbReference type="Proteomes" id="UP000193228"/>
    </source>
</evidence>
<dbReference type="Proteomes" id="UP000193228">
    <property type="component" value="Unassembled WGS sequence"/>
</dbReference>
<dbReference type="InterPro" id="IPR036624">
    <property type="entry name" value="Hcp1-lik_sf"/>
</dbReference>
<dbReference type="STRING" id="1515439.SAMN06265784_11977"/>
<dbReference type="Pfam" id="PF05638">
    <property type="entry name" value="T6SS_HCP"/>
    <property type="match status" value="1"/>
</dbReference>
<accession>A0A1X7M4K3</accession>
<dbReference type="PANTHER" id="PTHR36152:SF5">
    <property type="entry name" value="PROTEIN HCP1"/>
    <property type="match status" value="1"/>
</dbReference>
<dbReference type="InterPro" id="IPR053165">
    <property type="entry name" value="HSI-I_assembly_Hcp1"/>
</dbReference>
<dbReference type="EMBL" id="FXAT01000019">
    <property type="protein sequence ID" value="SMG61126.1"/>
    <property type="molecule type" value="Genomic_DNA"/>
</dbReference>
<proteinExistence type="predicted"/>
<organism evidence="1 2">
    <name type="scientific">Paraburkholderia susongensis</name>
    <dbReference type="NCBI Taxonomy" id="1515439"/>
    <lineage>
        <taxon>Bacteria</taxon>
        <taxon>Pseudomonadati</taxon>
        <taxon>Pseudomonadota</taxon>
        <taxon>Betaproteobacteria</taxon>
        <taxon>Burkholderiales</taxon>
        <taxon>Burkholderiaceae</taxon>
        <taxon>Paraburkholderia</taxon>
    </lineage>
</organism>
<name>A0A1X7M4K3_9BURK</name>